<evidence type="ECO:0000256" key="1">
    <source>
        <dbReference type="SAM" id="Phobius"/>
    </source>
</evidence>
<dbReference type="InterPro" id="IPR024414">
    <property type="entry name" value="Uncharacterised_PrgI"/>
</dbReference>
<keyword evidence="1" id="KW-0812">Transmembrane</keyword>
<dbReference type="Proteomes" id="UP000287756">
    <property type="component" value="Plasmid pLDW-31"/>
</dbReference>
<dbReference type="OrthoDB" id="2925430at2"/>
<name>A0A410MJB0_9BACI</name>
<protein>
    <submittedName>
        <fullName evidence="2">PrgI family protein</fullName>
    </submittedName>
</protein>
<keyword evidence="1" id="KW-1133">Transmembrane helix</keyword>
<evidence type="ECO:0000313" key="2">
    <source>
        <dbReference type="EMBL" id="QAS54780.1"/>
    </source>
</evidence>
<gene>
    <name evidence="2" type="ORF">HLI_21230</name>
</gene>
<dbReference type="AlphaFoldDB" id="A0A410MJB0"/>
<keyword evidence="2" id="KW-0614">Plasmid</keyword>
<sequence length="106" mass="11874">MTRKVTVPIDMSSEQKTILGILSKRQLIYLIVGGLLIYSYTPVVYGLGPTFYIGALLCIFAALPVVAIVGVFGFLRKHKYNLNFDQYLLIKLGYKNQIGVWRKGSS</sequence>
<feature type="transmembrane region" description="Helical" evidence="1">
    <location>
        <begin position="51"/>
        <end position="75"/>
    </location>
</feature>
<evidence type="ECO:0000313" key="3">
    <source>
        <dbReference type="Proteomes" id="UP000287756"/>
    </source>
</evidence>
<feature type="transmembrane region" description="Helical" evidence="1">
    <location>
        <begin position="27"/>
        <end position="45"/>
    </location>
</feature>
<organism evidence="2 3">
    <name type="scientific">Halobacillus litoralis</name>
    <dbReference type="NCBI Taxonomy" id="45668"/>
    <lineage>
        <taxon>Bacteria</taxon>
        <taxon>Bacillati</taxon>
        <taxon>Bacillota</taxon>
        <taxon>Bacilli</taxon>
        <taxon>Bacillales</taxon>
        <taxon>Bacillaceae</taxon>
        <taxon>Halobacillus</taxon>
    </lineage>
</organism>
<proteinExistence type="predicted"/>
<geneLocation type="plasmid" evidence="3">
    <name>pldw-31</name>
</geneLocation>
<keyword evidence="1" id="KW-0472">Membrane</keyword>
<dbReference type="RefSeq" id="WP_128527009.1">
    <property type="nucleotide sequence ID" value="NZ_CP026119.1"/>
</dbReference>
<dbReference type="KEGG" id="hli:HLI_21230"/>
<dbReference type="Pfam" id="PF12666">
    <property type="entry name" value="PrgI"/>
    <property type="match status" value="1"/>
</dbReference>
<dbReference type="EMBL" id="CP026119">
    <property type="protein sequence ID" value="QAS54780.1"/>
    <property type="molecule type" value="Genomic_DNA"/>
</dbReference>
<accession>A0A410MJB0</accession>
<reference evidence="2 3" key="1">
    <citation type="submission" date="2018-01" db="EMBL/GenBank/DDBJ databases">
        <title>The whole genome sequencing and assembly of Halobacillus litoralis ERB031 strain.</title>
        <authorList>
            <person name="Lee S.-J."/>
            <person name="Park M.-K."/>
            <person name="Kim J.-Y."/>
            <person name="Lee Y.-J."/>
            <person name="Yi H."/>
            <person name="Bahn Y.-S."/>
            <person name="Kim J.F."/>
            <person name="Lee D.-W."/>
        </authorList>
    </citation>
    <scope>NUCLEOTIDE SEQUENCE [LARGE SCALE GENOMIC DNA]</scope>
    <source>
        <strain evidence="2 3">ERB 031</strain>
        <plasmid evidence="3">pldw-31</plasmid>
    </source>
</reference>